<name>A0ABN7WJ20_GIGMA</name>
<keyword evidence="3" id="KW-1185">Reference proteome</keyword>
<dbReference type="PROSITE" id="PS51886">
    <property type="entry name" value="TLDC"/>
    <property type="match status" value="1"/>
</dbReference>
<evidence type="ECO:0000313" key="3">
    <source>
        <dbReference type="Proteomes" id="UP000789901"/>
    </source>
</evidence>
<reference evidence="2 3" key="1">
    <citation type="submission" date="2021-06" db="EMBL/GenBank/DDBJ databases">
        <authorList>
            <person name="Kallberg Y."/>
            <person name="Tangrot J."/>
            <person name="Rosling A."/>
        </authorList>
    </citation>
    <scope>NUCLEOTIDE SEQUENCE [LARGE SCALE GENOMIC DNA]</scope>
    <source>
        <strain evidence="2 3">120-4 pot B 10/14</strain>
    </source>
</reference>
<dbReference type="Pfam" id="PF07534">
    <property type="entry name" value="TLD"/>
    <property type="match status" value="1"/>
</dbReference>
<sequence length="275" mass="31874">NGIIIFNKPNISPPVFEILLKYIYTGIISIKNNEISLVDIAIASDELQLLEVYQQVEERLLENKLAWKSGDFITDILPDGLNEEIIQYFSDPNSKPSFKILPLRGYPFESKIINIKDAGLIASWIDKRKIPYHFTNLPFEFMLIYRASRDGFGIENFHENCDNKGPTVVIIKVRNSGEIIGGYNPLEWCKTENNERTFPILSQVSSKEKAIIWCRNKGPCFGLHDLHITSSRPDNIICKSKKHSYEKKVICRETFEIEEYEVFQIIDERFSQYIN</sequence>
<feature type="non-terminal residue" evidence="2">
    <location>
        <position position="1"/>
    </location>
</feature>
<gene>
    <name evidence="2" type="ORF">GMARGA_LOCUS31009</name>
</gene>
<dbReference type="InterPro" id="IPR000210">
    <property type="entry name" value="BTB/POZ_dom"/>
</dbReference>
<dbReference type="Proteomes" id="UP000789901">
    <property type="component" value="Unassembled WGS sequence"/>
</dbReference>
<comment type="caution">
    <text evidence="2">The sequence shown here is derived from an EMBL/GenBank/DDBJ whole genome shotgun (WGS) entry which is preliminary data.</text>
</comment>
<accession>A0ABN7WJ20</accession>
<dbReference type="CDD" id="cd18186">
    <property type="entry name" value="BTB_POZ_ZBTB_KLHL-like"/>
    <property type="match status" value="1"/>
</dbReference>
<dbReference type="InterPro" id="IPR011333">
    <property type="entry name" value="SKP1/BTB/POZ_sf"/>
</dbReference>
<proteinExistence type="predicted"/>
<dbReference type="Pfam" id="PF00651">
    <property type="entry name" value="BTB"/>
    <property type="match status" value="1"/>
</dbReference>
<protein>
    <submittedName>
        <fullName evidence="2">44497_t:CDS:1</fullName>
    </submittedName>
</protein>
<feature type="domain" description="TLDc" evidence="1">
    <location>
        <begin position="111"/>
        <end position="266"/>
    </location>
</feature>
<dbReference type="InterPro" id="IPR006571">
    <property type="entry name" value="TLDc_dom"/>
</dbReference>
<evidence type="ECO:0000313" key="2">
    <source>
        <dbReference type="EMBL" id="CAG8832342.1"/>
    </source>
</evidence>
<evidence type="ECO:0000259" key="1">
    <source>
        <dbReference type="PROSITE" id="PS51886"/>
    </source>
</evidence>
<organism evidence="2 3">
    <name type="scientific">Gigaspora margarita</name>
    <dbReference type="NCBI Taxonomy" id="4874"/>
    <lineage>
        <taxon>Eukaryota</taxon>
        <taxon>Fungi</taxon>
        <taxon>Fungi incertae sedis</taxon>
        <taxon>Mucoromycota</taxon>
        <taxon>Glomeromycotina</taxon>
        <taxon>Glomeromycetes</taxon>
        <taxon>Diversisporales</taxon>
        <taxon>Gigasporaceae</taxon>
        <taxon>Gigaspora</taxon>
    </lineage>
</organism>
<dbReference type="EMBL" id="CAJVQB010045152">
    <property type="protein sequence ID" value="CAG8832342.1"/>
    <property type="molecule type" value="Genomic_DNA"/>
</dbReference>
<dbReference type="SUPFAM" id="SSF54695">
    <property type="entry name" value="POZ domain"/>
    <property type="match status" value="1"/>
</dbReference>
<feature type="non-terminal residue" evidence="2">
    <location>
        <position position="275"/>
    </location>
</feature>
<dbReference type="Gene3D" id="3.30.710.10">
    <property type="entry name" value="Potassium Channel Kv1.1, Chain A"/>
    <property type="match status" value="1"/>
</dbReference>